<evidence type="ECO:0000256" key="1">
    <source>
        <dbReference type="ARBA" id="ARBA00023239"/>
    </source>
</evidence>
<dbReference type="EMBL" id="QXDL01000169">
    <property type="protein sequence ID" value="RIH81498.1"/>
    <property type="molecule type" value="Genomic_DNA"/>
</dbReference>
<gene>
    <name evidence="4" type="primary">suyA</name>
    <name evidence="4" type="ORF">Mterra_03118</name>
</gene>
<feature type="region of interest" description="Disordered" evidence="2">
    <location>
        <begin position="101"/>
        <end position="133"/>
    </location>
</feature>
<dbReference type="Proteomes" id="UP000265715">
    <property type="component" value="Unassembled WGS sequence"/>
</dbReference>
<dbReference type="RefSeq" id="WP_245971663.1">
    <property type="nucleotide sequence ID" value="NZ_QXDL01000169.1"/>
</dbReference>
<feature type="domain" description="SAF" evidence="3">
    <location>
        <begin position="18"/>
        <end position="95"/>
    </location>
</feature>
<keyword evidence="1 4" id="KW-0456">Lyase</keyword>
<feature type="compositionally biased region" description="Basic and acidic residues" evidence="2">
    <location>
        <begin position="101"/>
        <end position="116"/>
    </location>
</feature>
<proteinExistence type="predicted"/>
<dbReference type="InterPro" id="IPR013974">
    <property type="entry name" value="SAF"/>
</dbReference>
<dbReference type="EC" id="4.4.1.24" evidence="4"/>
<keyword evidence="5" id="KW-1185">Reference proteome</keyword>
<dbReference type="CDD" id="cd11613">
    <property type="entry name" value="SAF_AH_GD"/>
    <property type="match status" value="1"/>
</dbReference>
<accession>A0A399EC30</accession>
<dbReference type="Gene3D" id="2.30.130.110">
    <property type="match status" value="1"/>
</dbReference>
<organism evidence="4 5">
    <name type="scientific">Calidithermus terrae</name>
    <dbReference type="NCBI Taxonomy" id="1408545"/>
    <lineage>
        <taxon>Bacteria</taxon>
        <taxon>Thermotogati</taxon>
        <taxon>Deinococcota</taxon>
        <taxon>Deinococci</taxon>
        <taxon>Thermales</taxon>
        <taxon>Thermaceae</taxon>
        <taxon>Calidithermus</taxon>
    </lineage>
</organism>
<reference evidence="4 5" key="1">
    <citation type="submission" date="2018-08" db="EMBL/GenBank/DDBJ databases">
        <title>Meiothermus terrae DSM 26712 genome sequencing project.</title>
        <authorList>
            <person name="Da Costa M.S."/>
            <person name="Albuquerque L."/>
            <person name="Raposo P."/>
            <person name="Froufe H.J.C."/>
            <person name="Barroso C.S."/>
            <person name="Egas C."/>
        </authorList>
    </citation>
    <scope>NUCLEOTIDE SEQUENCE [LARGE SCALE GENOMIC DNA]</scope>
    <source>
        <strain evidence="4 5">DSM 26712</strain>
    </source>
</reference>
<dbReference type="SMART" id="SM00858">
    <property type="entry name" value="SAF"/>
    <property type="match status" value="1"/>
</dbReference>
<evidence type="ECO:0000313" key="4">
    <source>
        <dbReference type="EMBL" id="RIH81498.1"/>
    </source>
</evidence>
<comment type="caution">
    <text evidence="4">The sequence shown here is derived from an EMBL/GenBank/DDBJ whole genome shotgun (WGS) entry which is preliminary data.</text>
</comment>
<dbReference type="InterPro" id="IPR044144">
    <property type="entry name" value="SAF_UxaA/GarD"/>
</dbReference>
<sequence length="133" mass="14318">MQKEAGVAHRALAHKSTDDVAVAVSDLQPGETLTIEALDGGKPHKVKVLEAVPLGHKIALRDLPEGHVVVEYGEKIGRMTRAVKKGGYVHVHNIRTLRWDYGDMPSARRETPDAKGRAKATASQKAGAKKGGR</sequence>
<dbReference type="GO" id="GO:0034010">
    <property type="term" value="F:sulfolactate sulfo-lyase activity"/>
    <property type="evidence" value="ECO:0007669"/>
    <property type="project" value="UniProtKB-EC"/>
</dbReference>
<evidence type="ECO:0000313" key="5">
    <source>
        <dbReference type="Proteomes" id="UP000265715"/>
    </source>
</evidence>
<dbReference type="Pfam" id="PF08666">
    <property type="entry name" value="SAF"/>
    <property type="match status" value="1"/>
</dbReference>
<name>A0A399EC30_9DEIN</name>
<evidence type="ECO:0000256" key="2">
    <source>
        <dbReference type="SAM" id="MobiDB-lite"/>
    </source>
</evidence>
<dbReference type="AlphaFoldDB" id="A0A399EC30"/>
<evidence type="ECO:0000259" key="3">
    <source>
        <dbReference type="SMART" id="SM00858"/>
    </source>
</evidence>
<protein>
    <submittedName>
        <fullName evidence="4">(2R)-sulfolactate sulfo-lyase subunit alpha</fullName>
        <ecNumber evidence="4">4.4.1.24</ecNumber>
    </submittedName>
</protein>